<proteinExistence type="predicted"/>
<reference evidence="4" key="4">
    <citation type="journal article" date="2014" name="Genome Announc.">
        <title>Draft genome sequences of six enterohepatic helicobacter species isolated from humans and one from rhesus macaques.</title>
        <authorList>
            <person name="Shen Z."/>
            <person name="Sheh A."/>
            <person name="Young S.K."/>
            <person name="Abouelliel A."/>
            <person name="Ward D.V."/>
            <person name="Earl A.M."/>
            <person name="Fox J.G."/>
        </authorList>
    </citation>
    <scope>NUCLEOTIDE SEQUENCE [LARGE SCALE GENOMIC DNA]</scope>
    <source>
        <strain evidence="4">CCUG 18818</strain>
    </source>
</reference>
<evidence type="ECO:0000313" key="5">
    <source>
        <dbReference type="Proteomes" id="UP000006036"/>
    </source>
</evidence>
<dbReference type="RefSeq" id="WP_002955513.1">
    <property type="nucleotide sequence ID" value="NC_020555.1"/>
</dbReference>
<dbReference type="AlphaFoldDB" id="A0AAI8QHQ9"/>
<dbReference type="InterPro" id="IPR003678">
    <property type="entry name" value="Put_OMP"/>
</dbReference>
<evidence type="ECO:0000313" key="4">
    <source>
        <dbReference type="Proteomes" id="UP000005755"/>
    </source>
</evidence>
<dbReference type="Proteomes" id="UP000005755">
    <property type="component" value="Unassembled WGS sequence"/>
</dbReference>
<reference evidence="2 5" key="2">
    <citation type="journal article" date="2012" name="J. Bacteriol.">
        <title>Complete Genome Sequence of Helicobacter cinaedi Type Strain ATCC BAA-847.</title>
        <authorList>
            <person name="Miyoshi-Akiyama T."/>
            <person name="Takeshita N."/>
            <person name="Ohmagari N."/>
            <person name="Kirikae T."/>
        </authorList>
    </citation>
    <scope>NUCLEOTIDE SEQUENCE [LARGE SCALE GENOMIC DNA]</scope>
    <source>
        <strain evidence="2 5">ATCC BAA-847</strain>
    </source>
</reference>
<gene>
    <name evidence="2" type="ORF">HCBAA847_1840</name>
    <name evidence="3" type="ORF">HCCG_00236</name>
</gene>
<evidence type="ECO:0000256" key="1">
    <source>
        <dbReference type="SAM" id="SignalP"/>
    </source>
</evidence>
<evidence type="ECO:0000313" key="3">
    <source>
        <dbReference type="EMBL" id="EFR45690.1"/>
    </source>
</evidence>
<accession>A0AAI8QHQ9</accession>
<keyword evidence="1" id="KW-0732">Signal</keyword>
<name>A0AAI8QHQ9_9HELI</name>
<evidence type="ECO:0000313" key="2">
    <source>
        <dbReference type="EMBL" id="BAM33060.1"/>
    </source>
</evidence>
<dbReference type="Proteomes" id="UP000006036">
    <property type="component" value="Chromosome 1"/>
</dbReference>
<protein>
    <submittedName>
        <fullName evidence="2">Outer membrane protein</fullName>
    </submittedName>
</protein>
<reference evidence="3" key="1">
    <citation type="submission" date="2008-08" db="EMBL/GenBank/DDBJ databases">
        <title>Annotation of Helicobacter cinaedi strain CCUG 18818.</title>
        <authorList>
            <consortium name="The Broad Institute Genome Sequencing Platform"/>
            <person name="Fox J.G."/>
            <person name="Shen Z."/>
            <person name="Charoenlap N."/>
            <person name="Schauer D.B."/>
            <person name="Ward D."/>
            <person name="Mehta T."/>
            <person name="Young S."/>
            <person name="Jaffe D."/>
            <person name="Gnerre S."/>
            <person name="Berlin A."/>
            <person name="Heiman D."/>
            <person name="Hepburn T."/>
            <person name="Shea T."/>
            <person name="Sykes S."/>
            <person name="Alvarado L."/>
            <person name="Kodira C."/>
            <person name="Borodovsky M."/>
            <person name="Lander E."/>
            <person name="Galagan J."/>
            <person name="Nusbaum C."/>
            <person name="Birren B."/>
        </authorList>
    </citation>
    <scope>NUCLEOTIDE SEQUENCE</scope>
    <source>
        <strain evidence="3">CCUG 18818</strain>
    </source>
</reference>
<dbReference type="EMBL" id="AP012492">
    <property type="protein sequence ID" value="BAM33060.1"/>
    <property type="molecule type" value="Genomic_DNA"/>
</dbReference>
<reference evidence="2" key="3">
    <citation type="submission" date="2012-07" db="EMBL/GenBank/DDBJ databases">
        <authorList>
            <person name="Akiyama T."/>
            <person name="Takeshita N."/>
            <person name="Ohmagari N."/>
            <person name="Kirikae T."/>
        </authorList>
    </citation>
    <scope>NUCLEOTIDE SEQUENCE</scope>
    <source>
        <strain evidence="2">ATCC BAA-847</strain>
    </source>
</reference>
<feature type="chain" id="PRO_5042555019" evidence="1">
    <location>
        <begin position="21"/>
        <end position="445"/>
    </location>
</feature>
<sequence>MKKILYSSVVLGLVATSASAFDYKVSGSAESFTKWGFNNQKLNQQSGAAPTESFTTIFSQLNLNLDLGAGFKAGFGGAIGGLAFDSTDGKDPNQPFSAVRNAYYGVSWDRNNNNGKIQNYMFQNAFVEYDNNTFYVKAGRYESGKVGEWFSGYNQGAEAALNISALKVWGFLSNRRAFAYDQWFNDFYRVHGKYNDSIATRNTYAAGLDLNFGGLTIGAFSYFTPGIYTAPGANVTFQSNPSFEGQGFNATTKIRFLAPIADDRIAFTQGSPNRDWGEIGKYSYTLYIDQRFDVDKLFFGVGYYQNFGNANELIGRWGNPIGIDIWTAGAYDIGNALNDIIGRNAITGFGYLGANYGSFDWKFIGRGTNSPRSAEQSVALLLNYRIREDIAIGGKLEWFSDTTKAGYKSIVWGDAKQSEDGGGKSDTKKRTDDRSHAFFYIRHTF</sequence>
<dbReference type="EMBL" id="DS990391">
    <property type="protein sequence ID" value="EFR45690.1"/>
    <property type="molecule type" value="Genomic_DNA"/>
</dbReference>
<keyword evidence="4" id="KW-1185">Reference proteome</keyword>
<organism evidence="2 5">
    <name type="scientific">Helicobacter cinaedi CCUG 18818 = ATCC BAA-847</name>
    <dbReference type="NCBI Taxonomy" id="537971"/>
    <lineage>
        <taxon>Bacteria</taxon>
        <taxon>Pseudomonadati</taxon>
        <taxon>Campylobacterota</taxon>
        <taxon>Epsilonproteobacteria</taxon>
        <taxon>Campylobacterales</taxon>
        <taxon>Helicobacteraceae</taxon>
        <taxon>Helicobacter</taxon>
    </lineage>
</organism>
<feature type="signal peptide" evidence="1">
    <location>
        <begin position="1"/>
        <end position="20"/>
    </location>
</feature>
<dbReference type="KEGG" id="hcb:HCBAA847_1840"/>
<dbReference type="Pfam" id="PF02521">
    <property type="entry name" value="HP_OMP_2"/>
    <property type="match status" value="1"/>
</dbReference>